<dbReference type="Pfam" id="PF03795">
    <property type="entry name" value="YCII"/>
    <property type="match status" value="1"/>
</dbReference>
<feature type="domain" description="YCII-related" evidence="1">
    <location>
        <begin position="1"/>
        <end position="84"/>
    </location>
</feature>
<accession>A0A383CCY3</accession>
<organism evidence="2">
    <name type="scientific">marine metagenome</name>
    <dbReference type="NCBI Taxonomy" id="408172"/>
    <lineage>
        <taxon>unclassified sequences</taxon>
        <taxon>metagenomes</taxon>
        <taxon>ecological metagenomes</taxon>
    </lineage>
</organism>
<protein>
    <recommendedName>
        <fullName evidence="1">YCII-related domain-containing protein</fullName>
    </recommendedName>
</protein>
<dbReference type="PANTHER" id="PTHR33606:SF3">
    <property type="entry name" value="PROTEIN YCII"/>
    <property type="match status" value="1"/>
</dbReference>
<gene>
    <name evidence="2" type="ORF">METZ01_LOCUS483100</name>
</gene>
<sequence length="99" mass="11559">MLYTIHCLDRDSMLQTRLDHYDAHRSYLNGAAIDIVLAGPITADDNETPIGSFFVVSAERREEVEDFNQSDPFYRLNVWARETIRIHPFLKRRGWDSSD</sequence>
<reference evidence="2" key="1">
    <citation type="submission" date="2018-05" db="EMBL/GenBank/DDBJ databases">
        <authorList>
            <person name="Lanie J.A."/>
            <person name="Ng W.-L."/>
            <person name="Kazmierczak K.M."/>
            <person name="Andrzejewski T.M."/>
            <person name="Davidsen T.M."/>
            <person name="Wayne K.J."/>
            <person name="Tettelin H."/>
            <person name="Glass J.I."/>
            <person name="Rusch D."/>
            <person name="Podicherti R."/>
            <person name="Tsui H.-C.T."/>
            <person name="Winkler M.E."/>
        </authorList>
    </citation>
    <scope>NUCLEOTIDE SEQUENCE</scope>
</reference>
<dbReference type="InterPro" id="IPR005545">
    <property type="entry name" value="YCII"/>
</dbReference>
<dbReference type="PANTHER" id="PTHR33606">
    <property type="entry name" value="PROTEIN YCII"/>
    <property type="match status" value="1"/>
</dbReference>
<dbReference type="EMBL" id="UINC01207936">
    <property type="protein sequence ID" value="SVE30246.1"/>
    <property type="molecule type" value="Genomic_DNA"/>
</dbReference>
<evidence type="ECO:0000259" key="1">
    <source>
        <dbReference type="Pfam" id="PF03795"/>
    </source>
</evidence>
<dbReference type="AlphaFoldDB" id="A0A383CCY3"/>
<dbReference type="InterPro" id="IPR051807">
    <property type="entry name" value="Sec-metab_biosynth-assoc"/>
</dbReference>
<evidence type="ECO:0000313" key="2">
    <source>
        <dbReference type="EMBL" id="SVE30246.1"/>
    </source>
</evidence>
<dbReference type="Gene3D" id="3.30.70.1060">
    <property type="entry name" value="Dimeric alpha+beta barrel"/>
    <property type="match status" value="1"/>
</dbReference>
<proteinExistence type="predicted"/>
<name>A0A383CCY3_9ZZZZ</name>
<dbReference type="SUPFAM" id="SSF54909">
    <property type="entry name" value="Dimeric alpha+beta barrel"/>
    <property type="match status" value="1"/>
</dbReference>
<dbReference type="InterPro" id="IPR011008">
    <property type="entry name" value="Dimeric_a/b-barrel"/>
</dbReference>